<keyword evidence="10" id="KW-0121">Carboxypeptidase</keyword>
<feature type="binding site" evidence="7">
    <location>
        <position position="188"/>
    </location>
    <ligand>
        <name>Zn(2+)</name>
        <dbReference type="ChEBI" id="CHEBI:29105"/>
        <label>2</label>
    </ligand>
</feature>
<dbReference type="PANTHER" id="PTHR45962:SF1">
    <property type="entry name" value="N-FATTY-ACYL-AMINO ACID SYNTHASE_HYDROLASE PM20D1"/>
    <property type="match status" value="1"/>
</dbReference>
<keyword evidence="8" id="KW-0812">Transmembrane</keyword>
<feature type="active site" evidence="6">
    <location>
        <position position="190"/>
    </location>
</feature>
<feature type="binding site" evidence="7">
    <location>
        <position position="223"/>
    </location>
    <ligand>
        <name>Zn(2+)</name>
        <dbReference type="ChEBI" id="CHEBI:29105"/>
        <label>1</label>
    </ligand>
</feature>
<dbReference type="InterPro" id="IPR001261">
    <property type="entry name" value="ArgE/DapE_CS"/>
</dbReference>
<dbReference type="SUPFAM" id="SSF55031">
    <property type="entry name" value="Bacterial exopeptidase dimerisation domain"/>
    <property type="match status" value="1"/>
</dbReference>
<dbReference type="SUPFAM" id="SSF53187">
    <property type="entry name" value="Zn-dependent exopeptidases"/>
    <property type="match status" value="1"/>
</dbReference>
<keyword evidence="4" id="KW-0378">Hydrolase</keyword>
<evidence type="ECO:0000256" key="2">
    <source>
        <dbReference type="ARBA" id="ARBA00022670"/>
    </source>
</evidence>
<evidence type="ECO:0000256" key="8">
    <source>
        <dbReference type="SAM" id="Phobius"/>
    </source>
</evidence>
<keyword evidence="8" id="KW-0472">Membrane</keyword>
<protein>
    <submittedName>
        <fullName evidence="10">Carboxypeptidase S</fullName>
    </submittedName>
</protein>
<dbReference type="Pfam" id="PF01546">
    <property type="entry name" value="Peptidase_M20"/>
    <property type="match status" value="1"/>
</dbReference>
<organism evidence="10 11">
    <name type="scientific">Fistulina hepatica ATCC 64428</name>
    <dbReference type="NCBI Taxonomy" id="1128425"/>
    <lineage>
        <taxon>Eukaryota</taxon>
        <taxon>Fungi</taxon>
        <taxon>Dikarya</taxon>
        <taxon>Basidiomycota</taxon>
        <taxon>Agaricomycotina</taxon>
        <taxon>Agaricomycetes</taxon>
        <taxon>Agaricomycetidae</taxon>
        <taxon>Agaricales</taxon>
        <taxon>Fistulinaceae</taxon>
        <taxon>Fistulina</taxon>
    </lineage>
</organism>
<evidence type="ECO:0000256" key="4">
    <source>
        <dbReference type="ARBA" id="ARBA00022801"/>
    </source>
</evidence>
<dbReference type="Proteomes" id="UP000054144">
    <property type="component" value="Unassembled WGS sequence"/>
</dbReference>
<feature type="binding site" evidence="7">
    <location>
        <position position="286"/>
    </location>
    <ligand>
        <name>Zn(2+)</name>
        <dbReference type="ChEBI" id="CHEBI:29105"/>
        <label>2</label>
    </ligand>
</feature>
<evidence type="ECO:0000259" key="9">
    <source>
        <dbReference type="Pfam" id="PF07687"/>
    </source>
</evidence>
<keyword evidence="5 7" id="KW-0862">Zinc</keyword>
<dbReference type="PROSITE" id="PS00759">
    <property type="entry name" value="ARGE_DAPE_CPG2_2"/>
    <property type="match status" value="1"/>
</dbReference>
<evidence type="ECO:0000256" key="5">
    <source>
        <dbReference type="ARBA" id="ARBA00022833"/>
    </source>
</evidence>
<dbReference type="PIRSF" id="PIRSF037217">
    <property type="entry name" value="Carboxypeptidase_S"/>
    <property type="match status" value="1"/>
</dbReference>
<feature type="binding site" evidence="7">
    <location>
        <position position="258"/>
    </location>
    <ligand>
        <name>Zn(2+)</name>
        <dbReference type="ChEBI" id="CHEBI:29105"/>
        <label>1</label>
    </ligand>
</feature>
<evidence type="ECO:0000256" key="1">
    <source>
        <dbReference type="ARBA" id="ARBA00006247"/>
    </source>
</evidence>
<dbReference type="InterPro" id="IPR011650">
    <property type="entry name" value="Peptidase_M20_dimer"/>
</dbReference>
<keyword evidence="11" id="KW-1185">Reference proteome</keyword>
<feature type="active site" description="Proton acceptor" evidence="6">
    <location>
        <position position="257"/>
    </location>
</feature>
<evidence type="ECO:0000256" key="7">
    <source>
        <dbReference type="PIRSR" id="PIRSR037217-2"/>
    </source>
</evidence>
<dbReference type="GO" id="GO:0004181">
    <property type="term" value="F:metallocarboxypeptidase activity"/>
    <property type="evidence" value="ECO:0007669"/>
    <property type="project" value="InterPro"/>
</dbReference>
<dbReference type="EMBL" id="KN881645">
    <property type="protein sequence ID" value="KIY52185.1"/>
    <property type="molecule type" value="Genomic_DNA"/>
</dbReference>
<dbReference type="AlphaFoldDB" id="A0A0D7AK23"/>
<evidence type="ECO:0000313" key="10">
    <source>
        <dbReference type="EMBL" id="KIY52185.1"/>
    </source>
</evidence>
<reference evidence="10 11" key="1">
    <citation type="journal article" date="2015" name="Fungal Genet. Biol.">
        <title>Evolution of novel wood decay mechanisms in Agaricales revealed by the genome sequences of Fistulina hepatica and Cylindrobasidium torrendii.</title>
        <authorList>
            <person name="Floudas D."/>
            <person name="Held B.W."/>
            <person name="Riley R."/>
            <person name="Nagy L.G."/>
            <person name="Koehler G."/>
            <person name="Ransdell A.S."/>
            <person name="Younus H."/>
            <person name="Chow J."/>
            <person name="Chiniquy J."/>
            <person name="Lipzen A."/>
            <person name="Tritt A."/>
            <person name="Sun H."/>
            <person name="Haridas S."/>
            <person name="LaButti K."/>
            <person name="Ohm R.A."/>
            <person name="Kues U."/>
            <person name="Blanchette R.A."/>
            <person name="Grigoriev I.V."/>
            <person name="Minto R.E."/>
            <person name="Hibbett D.S."/>
        </authorList>
    </citation>
    <scope>NUCLEOTIDE SEQUENCE [LARGE SCALE GENOMIC DNA]</scope>
    <source>
        <strain evidence="10 11">ATCC 64428</strain>
    </source>
</reference>
<feature type="transmembrane region" description="Helical" evidence="8">
    <location>
        <begin position="41"/>
        <end position="60"/>
    </location>
</feature>
<gene>
    <name evidence="10" type="ORF">FISHEDRAFT_35831</name>
</gene>
<dbReference type="InterPro" id="IPR017141">
    <property type="entry name" value="Pept_M20_carboxypep"/>
</dbReference>
<evidence type="ECO:0000256" key="3">
    <source>
        <dbReference type="ARBA" id="ARBA00022723"/>
    </source>
</evidence>
<keyword evidence="3 7" id="KW-0479">Metal-binding</keyword>
<accession>A0A0D7AK23</accession>
<dbReference type="PANTHER" id="PTHR45962">
    <property type="entry name" value="N-FATTY-ACYL-AMINO ACID SYNTHASE/HYDROLASE PM20D1"/>
    <property type="match status" value="1"/>
</dbReference>
<dbReference type="Gene3D" id="3.30.70.360">
    <property type="match status" value="1"/>
</dbReference>
<feature type="binding site" evidence="7">
    <location>
        <position position="223"/>
    </location>
    <ligand>
        <name>Zn(2+)</name>
        <dbReference type="ChEBI" id="CHEBI:29105"/>
        <label>2</label>
    </ligand>
</feature>
<name>A0A0D7AK23_9AGAR</name>
<dbReference type="GO" id="GO:0000328">
    <property type="term" value="C:fungal-type vacuole lumen"/>
    <property type="evidence" value="ECO:0007669"/>
    <property type="project" value="TreeGrafter"/>
</dbReference>
<evidence type="ECO:0000313" key="11">
    <source>
        <dbReference type="Proteomes" id="UP000054144"/>
    </source>
</evidence>
<dbReference type="OrthoDB" id="3064516at2759"/>
<feature type="domain" description="Peptidase M20 dimerisation" evidence="9">
    <location>
        <begin position="304"/>
        <end position="446"/>
    </location>
</feature>
<keyword evidence="8" id="KW-1133">Transmembrane helix</keyword>
<dbReference type="Gene3D" id="3.40.630.10">
    <property type="entry name" value="Zn peptidases"/>
    <property type="match status" value="1"/>
</dbReference>
<dbReference type="Pfam" id="PF07687">
    <property type="entry name" value="M20_dimer"/>
    <property type="match status" value="1"/>
</dbReference>
<keyword evidence="2" id="KW-0645">Protease</keyword>
<comment type="similarity">
    <text evidence="1">Belongs to the peptidase M20A family.</text>
</comment>
<evidence type="ECO:0000256" key="6">
    <source>
        <dbReference type="PIRSR" id="PIRSR037217-1"/>
    </source>
</evidence>
<dbReference type="GO" id="GO:0051603">
    <property type="term" value="P:proteolysis involved in protein catabolic process"/>
    <property type="evidence" value="ECO:0007669"/>
    <property type="project" value="TreeGrafter"/>
</dbReference>
<dbReference type="InterPro" id="IPR036264">
    <property type="entry name" value="Bact_exopeptidase_dim_dom"/>
</dbReference>
<sequence length="602" mass="65748">MAVPEKDQKVVQDKQQVILPSHARDVVLVQLQEKRSRHRRAFRICTTVVLAIFASVFVFTDGLGGLDIVSFEFNEAVCPQADVLTPQVHSELWESFGAMLGTEAFKARAIDWLANAVKIPTEIFDEMPAPPGSDHPAWKPFNAFHEYLLKAYPLIHANVKLTKVNTYGLIYEWAGSDESLKPYLLTAHQDVVPVLPATVDEWEHPPYSGYFDGLKIWGRGSSDDKSGLISIMNTLEVLLEKGFKPTRGIVLAFGFDEESSGTLGAGTLGPVLLEMFGENGLVFIVDEGGGFSETFGAVVATPGIAEKGSMDVKVEVHSPGGHSSVPPSHTTIGILGKLLTEYEANPFKFHLTRNMPLYHAFQCYAQYGAKIPPSLRSLVRRSAYSKAALRTLEKILFEDKKYKSLVTTTAAIDMISGGVKSNALPEEAWAIINHRISLSSSVEDTQAHDIATVKGLAERFNLTFNAFGQEVIGGSGPASGSLGLEVAFGHSLQPAPVTPFGTDAVPYQFLSGTIKGTYNAHRSIEGVDNIIIAPGMPSGNTDTKYYWKLTRHIFRYNHGGPGKSKTASGAHTTNEYLDFDAYLEKMRFFSTLILNADESAVL</sequence>
<proteinExistence type="inferred from homology"/>
<dbReference type="InterPro" id="IPR002933">
    <property type="entry name" value="Peptidase_M20"/>
</dbReference>
<dbReference type="GO" id="GO:0046872">
    <property type="term" value="F:metal ion binding"/>
    <property type="evidence" value="ECO:0007669"/>
    <property type="project" value="UniProtKB-KW"/>
</dbReference>
<feature type="binding site" evidence="7">
    <location>
        <position position="571"/>
    </location>
    <ligand>
        <name>Zn(2+)</name>
        <dbReference type="ChEBI" id="CHEBI:29105"/>
        <label>1</label>
    </ligand>
</feature>
<dbReference type="InterPro" id="IPR047177">
    <property type="entry name" value="Pept_M20A"/>
</dbReference>
<dbReference type="CDD" id="cd05674">
    <property type="entry name" value="M20_yscS"/>
    <property type="match status" value="1"/>
</dbReference>